<proteinExistence type="predicted"/>
<name>A0A7C9RBX3_9HYPH</name>
<dbReference type="GO" id="GO:0003676">
    <property type="term" value="F:nucleic acid binding"/>
    <property type="evidence" value="ECO:0007669"/>
    <property type="project" value="InterPro"/>
</dbReference>
<dbReference type="GO" id="GO:0009307">
    <property type="term" value="P:DNA restriction-modification system"/>
    <property type="evidence" value="ECO:0007669"/>
    <property type="project" value="InterPro"/>
</dbReference>
<evidence type="ECO:0000256" key="3">
    <source>
        <dbReference type="ARBA" id="ARBA00022679"/>
    </source>
</evidence>
<evidence type="ECO:0000256" key="5">
    <source>
        <dbReference type="ARBA" id="ARBA00047942"/>
    </source>
</evidence>
<dbReference type="InterPro" id="IPR029063">
    <property type="entry name" value="SAM-dependent_MTases_sf"/>
</dbReference>
<dbReference type="EC" id="2.1.1.72" evidence="1"/>
<dbReference type="GO" id="GO:0032259">
    <property type="term" value="P:methylation"/>
    <property type="evidence" value="ECO:0007669"/>
    <property type="project" value="UniProtKB-KW"/>
</dbReference>
<dbReference type="Proteomes" id="UP000481252">
    <property type="component" value="Unassembled WGS sequence"/>
</dbReference>
<evidence type="ECO:0000256" key="2">
    <source>
        <dbReference type="ARBA" id="ARBA00022603"/>
    </source>
</evidence>
<keyword evidence="3" id="KW-0808">Transferase</keyword>
<dbReference type="GO" id="GO:0009007">
    <property type="term" value="F:site-specific DNA-methyltransferase (adenine-specific) activity"/>
    <property type="evidence" value="ECO:0007669"/>
    <property type="project" value="UniProtKB-EC"/>
</dbReference>
<dbReference type="Pfam" id="PF02086">
    <property type="entry name" value="MethyltransfD12"/>
    <property type="match status" value="1"/>
</dbReference>
<keyword evidence="4" id="KW-0949">S-adenosyl-L-methionine</keyword>
<comment type="catalytic activity">
    <reaction evidence="5">
        <text>a 2'-deoxyadenosine in DNA + S-adenosyl-L-methionine = an N(6)-methyl-2'-deoxyadenosine in DNA + S-adenosyl-L-homocysteine + H(+)</text>
        <dbReference type="Rhea" id="RHEA:15197"/>
        <dbReference type="Rhea" id="RHEA-COMP:12418"/>
        <dbReference type="Rhea" id="RHEA-COMP:12419"/>
        <dbReference type="ChEBI" id="CHEBI:15378"/>
        <dbReference type="ChEBI" id="CHEBI:57856"/>
        <dbReference type="ChEBI" id="CHEBI:59789"/>
        <dbReference type="ChEBI" id="CHEBI:90615"/>
        <dbReference type="ChEBI" id="CHEBI:90616"/>
        <dbReference type="EC" id="2.1.1.72"/>
    </reaction>
</comment>
<dbReference type="InterPro" id="IPR002052">
    <property type="entry name" value="DNA_methylase_N6_adenine_CS"/>
</dbReference>
<dbReference type="PROSITE" id="PS00092">
    <property type="entry name" value="N6_MTASE"/>
    <property type="match status" value="1"/>
</dbReference>
<organism evidence="6 7">
    <name type="scientific">Mesorhizobium zhangyense</name>
    <dbReference type="NCBI Taxonomy" id="1776730"/>
    <lineage>
        <taxon>Bacteria</taxon>
        <taxon>Pseudomonadati</taxon>
        <taxon>Pseudomonadota</taxon>
        <taxon>Alphaproteobacteria</taxon>
        <taxon>Hyphomicrobiales</taxon>
        <taxon>Phyllobacteriaceae</taxon>
        <taxon>Mesorhizobium</taxon>
    </lineage>
</organism>
<sequence length="432" mass="47964">MADFTYMGSKKLLASQIAELVADMADGPFLDLFSGIAAVGSQIGTQRSIWSNDVQSFSTLLTGQKFRAARPFRTAHRIIERAEIPFAVNRTGLEGTFGEALAKEERALSTNDAEGARELIATMSQIDEKISTLRRQNVHCLLTGLHGATYLGIRQAIDLDSIRYAADHLRDAGEVTTEQHRWMVLALCQTLSTVSNSTGHFAQYLFPSEANIRRVVRKRRLNCWSIWSTALRESRPLGHVAWRRGNRVFKSDATTLLKKLSRNVRQPAVIYADPPYTSDQYSRYYHVLENAVLYDYPKVSSKGQYRPDRFTSGFSLKAGVDASFKELISAAAKLPSVFVLSYPTNGLLKDSTERVLELLMEEFAHVDQPLVIPHLHSTMGGSKGAQKQAVDENIFVAYQDPLARWHGKDAGGALASRRTGLAPIAEAEEIAT</sequence>
<keyword evidence="2" id="KW-0489">Methyltransferase</keyword>
<gene>
    <name evidence="6" type="ORF">G6N74_28570</name>
</gene>
<dbReference type="SUPFAM" id="SSF53335">
    <property type="entry name" value="S-adenosyl-L-methionine-dependent methyltransferases"/>
    <property type="match status" value="1"/>
</dbReference>
<reference evidence="6 7" key="1">
    <citation type="submission" date="2020-02" db="EMBL/GenBank/DDBJ databases">
        <title>Genome sequence of the type strain CGMCC 1.15528 of Mesorhizobium zhangyense.</title>
        <authorList>
            <person name="Gao J."/>
            <person name="Sun J."/>
        </authorList>
    </citation>
    <scope>NUCLEOTIDE SEQUENCE [LARGE SCALE GENOMIC DNA]</scope>
    <source>
        <strain evidence="6 7">CGMCC 1.15528</strain>
    </source>
</reference>
<evidence type="ECO:0000313" key="6">
    <source>
        <dbReference type="EMBL" id="NGN45015.1"/>
    </source>
</evidence>
<dbReference type="AlphaFoldDB" id="A0A7C9RBX3"/>
<evidence type="ECO:0000256" key="1">
    <source>
        <dbReference type="ARBA" id="ARBA00011900"/>
    </source>
</evidence>
<comment type="caution">
    <text evidence="6">The sequence shown here is derived from an EMBL/GenBank/DDBJ whole genome shotgun (WGS) entry which is preliminary data.</text>
</comment>
<keyword evidence="7" id="KW-1185">Reference proteome</keyword>
<dbReference type="EMBL" id="JAAKZG010000023">
    <property type="protein sequence ID" value="NGN45015.1"/>
    <property type="molecule type" value="Genomic_DNA"/>
</dbReference>
<protein>
    <recommendedName>
        <fullName evidence="1">site-specific DNA-methyltransferase (adenine-specific)</fullName>
        <ecNumber evidence="1">2.1.1.72</ecNumber>
    </recommendedName>
</protein>
<accession>A0A7C9RBX3</accession>
<evidence type="ECO:0000256" key="4">
    <source>
        <dbReference type="ARBA" id="ARBA00022691"/>
    </source>
</evidence>
<evidence type="ECO:0000313" key="7">
    <source>
        <dbReference type="Proteomes" id="UP000481252"/>
    </source>
</evidence>
<dbReference type="RefSeq" id="WP_165121386.1">
    <property type="nucleotide sequence ID" value="NZ_JAAKZG010000023.1"/>
</dbReference>
<dbReference type="InterPro" id="IPR012327">
    <property type="entry name" value="MeTrfase_D12"/>
</dbReference>